<organism evidence="6">
    <name type="scientific">Menopon gallinae</name>
    <name type="common">poultry shaft louse</name>
    <dbReference type="NCBI Taxonomy" id="328185"/>
    <lineage>
        <taxon>Eukaryota</taxon>
        <taxon>Metazoa</taxon>
        <taxon>Ecdysozoa</taxon>
        <taxon>Arthropoda</taxon>
        <taxon>Hexapoda</taxon>
        <taxon>Insecta</taxon>
        <taxon>Pterygota</taxon>
        <taxon>Neoptera</taxon>
        <taxon>Paraneoptera</taxon>
        <taxon>Psocodea</taxon>
        <taxon>Troctomorpha</taxon>
        <taxon>Phthiraptera</taxon>
        <taxon>Amblycera</taxon>
        <taxon>Menoponidae</taxon>
        <taxon>Menopon</taxon>
    </lineage>
</organism>
<proteinExistence type="inferred from homology"/>
<dbReference type="EMBL" id="JARGDH010000002">
    <property type="protein sequence ID" value="KAL0275921.1"/>
    <property type="molecule type" value="Genomic_DNA"/>
</dbReference>
<feature type="coiled-coil region" evidence="3">
    <location>
        <begin position="212"/>
        <end position="246"/>
    </location>
</feature>
<dbReference type="InterPro" id="IPR027417">
    <property type="entry name" value="P-loop_NTPase"/>
</dbReference>
<protein>
    <recommendedName>
        <fullName evidence="5">AAA+ ATPase domain-containing protein</fullName>
    </recommendedName>
</protein>
<dbReference type="PANTHER" id="PTHR12784">
    <property type="entry name" value="STEERIN"/>
    <property type="match status" value="1"/>
</dbReference>
<dbReference type="EMBL" id="JARGDH010000002">
    <property type="protein sequence ID" value="KAL0275916.1"/>
    <property type="molecule type" value="Genomic_DNA"/>
</dbReference>
<dbReference type="FunFam" id="3.40.50.300:FF:000316">
    <property type="entry name" value="Putative neuron navigator 3"/>
    <property type="match status" value="1"/>
</dbReference>
<dbReference type="AlphaFoldDB" id="A0AAW2I2A5"/>
<name>A0AAW2I2A5_9NEOP</name>
<dbReference type="Pfam" id="PF23092">
    <property type="entry name" value="Ubiquitin_6"/>
    <property type="match status" value="1"/>
</dbReference>
<evidence type="ECO:0000256" key="1">
    <source>
        <dbReference type="ARBA" id="ARBA00006255"/>
    </source>
</evidence>
<gene>
    <name evidence="6" type="ORF">PYX00_003636</name>
</gene>
<dbReference type="Gene3D" id="3.40.50.300">
    <property type="entry name" value="P-loop containing nucleotide triphosphate hydrolases"/>
    <property type="match status" value="1"/>
</dbReference>
<dbReference type="SMART" id="SM00382">
    <property type="entry name" value="AAA"/>
    <property type="match status" value="1"/>
</dbReference>
<feature type="region of interest" description="Disordered" evidence="4">
    <location>
        <begin position="247"/>
        <end position="290"/>
    </location>
</feature>
<evidence type="ECO:0000259" key="5">
    <source>
        <dbReference type="SMART" id="SM00382"/>
    </source>
</evidence>
<feature type="compositionally biased region" description="Low complexity" evidence="4">
    <location>
        <begin position="302"/>
        <end position="312"/>
    </location>
</feature>
<dbReference type="Pfam" id="PF25408">
    <property type="entry name" value="AAA_lid_NAV1"/>
    <property type="match status" value="1"/>
</dbReference>
<comment type="caution">
    <text evidence="6">The sequence shown here is derived from an EMBL/GenBank/DDBJ whole genome shotgun (WGS) entry which is preliminary data.</text>
</comment>
<feature type="region of interest" description="Disordered" evidence="4">
    <location>
        <begin position="302"/>
        <end position="322"/>
    </location>
</feature>
<comment type="similarity">
    <text evidence="1">Belongs to the Nav/unc-53 family.</text>
</comment>
<evidence type="ECO:0000256" key="2">
    <source>
        <dbReference type="ARBA" id="ARBA00023054"/>
    </source>
</evidence>
<feature type="compositionally biased region" description="Low complexity" evidence="4">
    <location>
        <begin position="106"/>
        <end position="119"/>
    </location>
</feature>
<dbReference type="InterPro" id="IPR057126">
    <property type="entry name" value="NAV1-like_ubiquitin-like"/>
</dbReference>
<sequence>MVDAESLESLSSLPAQLQHRASLTHTRMLMGQREGSASPSHRLNRSNSIRSTKSEKLYPSMLQRSDDPDPYYSIPVNSIPSKHNHTSQPTSPTPSQMSQGVPSRYNYPLSPISSSSSGHGLNRGNLSIYSPGNVSKVTSNEDDIHGSSVSLVSTASSLYSTAEEKQAHEIRKLRRELLDSQEKVYTLTSQLSTNAHVVSAFEQSLSSMTQRLQHLTATTEKKDQELLELRKNIEMLRKQSQEAIQNTAANLPPGTPGLSRRHTMNPGDGSNGIAGNGMPPMTRQLSTDSVSSLNSLSSACSLSSSANCSSNNKSKKKKKGWLRSSFSKAFSRSRKNRNGSVSDVEDFRRMQVDHDVMNNTDISAPSSPLLNSHAVNGSSQNLKISQSSSAIYKQNEEKDENEEMSECDLVEDLKKQLREKDLVLTDIRLEALSSAHQLESLKDTVIKMRNELLNLKQDNERLQRIVTSKSLTSSQSSVNQTGSLERRFSLHEGSLTSLSQAFVQDTEGGKRVLVSVLLGSHGVYHKYMEENCKSSETVIAAIYISPKTQWEMLDNIVRRVFKEYVQRVDPATALGLSGESIWSYHLGEIVRYKDSSIPDLLPCAYLVEEEDTLRICLKGAMHNGSLDALAFEVLIPKSIIQRYVSLLSEHRRIILCGPSGTGKSYLANKLAEFLVSRSGKDSTAESVATFNVDHKNSKELRQYLTNVAEQCEANAADLPSVIILDNLHQAASLGEVFNGFLSSKYSKCPFIIGTMNQATYSTNSTTNLQLHHNFRWILCANHMEPVKGFLGRYLRRRTLDTELRDNIHNNDFARIIDWIPKIWQHLNKFIEMHNSSDVTIGPRLFLSCPGSIESSQVWFTDLWNYAIVPYLMDAVREGLQLYGKRTTWEDPTQFVLDTYPWADESIHGGPEALLRIRPEDVGFDMNGSWDGNRTTSKPITVQNEVDGDPLLNMLMRLQEAANYSNGQMNGIGSPDPHQNSDALTETPDNAKMTESCI</sequence>
<feature type="domain" description="AAA+ ATPase" evidence="5">
    <location>
        <begin position="649"/>
        <end position="808"/>
    </location>
</feature>
<dbReference type="EMBL" id="JARGDH010000002">
    <property type="protein sequence ID" value="KAL0275919.1"/>
    <property type="molecule type" value="Genomic_DNA"/>
</dbReference>
<dbReference type="CDD" id="cd00009">
    <property type="entry name" value="AAA"/>
    <property type="match status" value="1"/>
</dbReference>
<reference evidence="6" key="1">
    <citation type="journal article" date="2024" name="Gigascience">
        <title>Chromosome-level genome of the poultry shaft louse Menopon gallinae provides insight into the host-switching and adaptive evolution of parasitic lice.</title>
        <authorList>
            <person name="Xu Y."/>
            <person name="Ma L."/>
            <person name="Liu S."/>
            <person name="Liang Y."/>
            <person name="Liu Q."/>
            <person name="He Z."/>
            <person name="Tian L."/>
            <person name="Duan Y."/>
            <person name="Cai W."/>
            <person name="Li H."/>
            <person name="Song F."/>
        </authorList>
    </citation>
    <scope>NUCLEOTIDE SEQUENCE</scope>
    <source>
        <strain evidence="6">Cailab_2023a</strain>
    </source>
</reference>
<accession>A0AAW2I2A5</accession>
<feature type="region of interest" description="Disordered" evidence="4">
    <location>
        <begin position="32"/>
        <end position="119"/>
    </location>
</feature>
<dbReference type="EMBL" id="JARGDH010000002">
    <property type="protein sequence ID" value="KAL0275920.1"/>
    <property type="molecule type" value="Genomic_DNA"/>
</dbReference>
<evidence type="ECO:0000256" key="4">
    <source>
        <dbReference type="SAM" id="MobiDB-lite"/>
    </source>
</evidence>
<dbReference type="EMBL" id="JARGDH010000002">
    <property type="protein sequence ID" value="KAL0275918.1"/>
    <property type="molecule type" value="Genomic_DNA"/>
</dbReference>
<feature type="coiled-coil region" evidence="3">
    <location>
        <begin position="438"/>
        <end position="465"/>
    </location>
</feature>
<dbReference type="InterPro" id="IPR003593">
    <property type="entry name" value="AAA+_ATPase"/>
</dbReference>
<evidence type="ECO:0000256" key="3">
    <source>
        <dbReference type="SAM" id="Coils"/>
    </source>
</evidence>
<dbReference type="InterPro" id="IPR003959">
    <property type="entry name" value="ATPase_AAA_core"/>
</dbReference>
<dbReference type="InterPro" id="IPR039041">
    <property type="entry name" value="Nav/unc-53"/>
</dbReference>
<dbReference type="Pfam" id="PF00004">
    <property type="entry name" value="AAA"/>
    <property type="match status" value="1"/>
</dbReference>
<evidence type="ECO:0000313" key="6">
    <source>
        <dbReference type="EMBL" id="KAL0275916.1"/>
    </source>
</evidence>
<dbReference type="GO" id="GO:0022008">
    <property type="term" value="P:neurogenesis"/>
    <property type="evidence" value="ECO:0007669"/>
    <property type="project" value="InterPro"/>
</dbReference>
<feature type="region of interest" description="Disordered" evidence="4">
    <location>
        <begin position="964"/>
        <end position="997"/>
    </location>
</feature>
<dbReference type="SUPFAM" id="SSF52540">
    <property type="entry name" value="P-loop containing nucleoside triphosphate hydrolases"/>
    <property type="match status" value="1"/>
</dbReference>
<keyword evidence="2 3" id="KW-0175">Coiled coil</keyword>
<dbReference type="GO" id="GO:0016887">
    <property type="term" value="F:ATP hydrolysis activity"/>
    <property type="evidence" value="ECO:0007669"/>
    <property type="project" value="InterPro"/>
</dbReference>
<dbReference type="PANTHER" id="PTHR12784:SF28">
    <property type="entry name" value="PROTEIN SICKIE"/>
    <property type="match status" value="1"/>
</dbReference>
<dbReference type="EMBL" id="JARGDH010000002">
    <property type="protein sequence ID" value="KAL0275922.1"/>
    <property type="molecule type" value="Genomic_DNA"/>
</dbReference>
<dbReference type="InterPro" id="IPR057568">
    <property type="entry name" value="CortBP2_NAV1-like_AAA_lid"/>
</dbReference>
<feature type="compositionally biased region" description="Polar residues" evidence="4">
    <location>
        <begin position="35"/>
        <end position="51"/>
    </location>
</feature>
<dbReference type="EMBL" id="JARGDH010000002">
    <property type="protein sequence ID" value="KAL0275917.1"/>
    <property type="molecule type" value="Genomic_DNA"/>
</dbReference>
<feature type="compositionally biased region" description="Low complexity" evidence="4">
    <location>
        <begin position="86"/>
        <end position="99"/>
    </location>
</feature>
<dbReference type="GO" id="GO:0005524">
    <property type="term" value="F:ATP binding"/>
    <property type="evidence" value="ECO:0007669"/>
    <property type="project" value="InterPro"/>
</dbReference>
<feature type="compositionally biased region" description="Polar residues" evidence="4">
    <location>
        <begin position="964"/>
        <end position="987"/>
    </location>
</feature>